<dbReference type="GO" id="GO:0003697">
    <property type="term" value="F:single-stranded DNA binding"/>
    <property type="evidence" value="ECO:0007669"/>
    <property type="project" value="TreeGrafter"/>
</dbReference>
<dbReference type="GO" id="GO:0140664">
    <property type="term" value="F:ATP-dependent DNA damage sensor activity"/>
    <property type="evidence" value="ECO:0007669"/>
    <property type="project" value="InterPro"/>
</dbReference>
<dbReference type="STRING" id="1754191.A0A1Y1V150"/>
<keyword evidence="4" id="KW-0378">Hydrolase</keyword>
<dbReference type="PROSITE" id="PS50162">
    <property type="entry name" value="RECA_2"/>
    <property type="match status" value="1"/>
</dbReference>
<organism evidence="4 5">
    <name type="scientific">Piromyces finnis</name>
    <dbReference type="NCBI Taxonomy" id="1754191"/>
    <lineage>
        <taxon>Eukaryota</taxon>
        <taxon>Fungi</taxon>
        <taxon>Fungi incertae sedis</taxon>
        <taxon>Chytridiomycota</taxon>
        <taxon>Chytridiomycota incertae sedis</taxon>
        <taxon>Neocallimastigomycetes</taxon>
        <taxon>Neocallimastigales</taxon>
        <taxon>Neocallimastigaceae</taxon>
        <taxon>Piromyces</taxon>
    </lineage>
</organism>
<dbReference type="GO" id="GO:0033063">
    <property type="term" value="C:Rad51B-Rad51C-Rad51D-XRCC2 complex"/>
    <property type="evidence" value="ECO:0007669"/>
    <property type="project" value="TreeGrafter"/>
</dbReference>
<dbReference type="OrthoDB" id="2158864at2759"/>
<dbReference type="GO" id="GO:0007131">
    <property type="term" value="P:reciprocal meiotic recombination"/>
    <property type="evidence" value="ECO:0007669"/>
    <property type="project" value="TreeGrafter"/>
</dbReference>
<evidence type="ECO:0000256" key="2">
    <source>
        <dbReference type="ARBA" id="ARBA00023242"/>
    </source>
</evidence>
<evidence type="ECO:0000256" key="1">
    <source>
        <dbReference type="ARBA" id="ARBA00004123"/>
    </source>
</evidence>
<gene>
    <name evidence="4" type="ORF">BCR36DRAFT_415078</name>
</gene>
<comment type="subcellular location">
    <subcellularLocation>
        <location evidence="1">Nucleus</location>
    </subcellularLocation>
</comment>
<sequence length="459" mass="53496">MSILNNLLHIINHENNKEIDNAINQFSIKTNIKTDKEIIFGNEEYLISKTGINKKTFDIIKKKLINHYSNEIINGEDLYNEFLKEKKKSKDYCYSFGNKNIDKLINGGVQPGDIIELVGSPSTGKTQLSLLLLLNVLVSDSNNTALYLDTRGSFSIKRLINFYYSGKNSNIENNEDIKNFLLRIQHQSVYNYFELFSILEKVIENIKNSFNRNLKLIIINSISSLIFPITQDNYTRNSIMSSINLYINILAKRYNISILITNFTVGANNNNLSIIPTNSLEYYNKKLEFYKRQQTFNLKIKKICEEKRKRDQEQYIQNQSSYKLIENQEDMIKLLNNFNDDFPMCVEINKTFSNTVIRENKKPSLGNIWTYTPDIQLFLTSLPSLRESGLNNTIFNNNNYNNRDNNNIDEIIQSKKKQKLNKYKNIEINEVFKKIEVILSHKTSTGQNCIFTLNEKGIF</sequence>
<dbReference type="GO" id="GO:0000724">
    <property type="term" value="P:double-strand break repair via homologous recombination"/>
    <property type="evidence" value="ECO:0007669"/>
    <property type="project" value="TreeGrafter"/>
</dbReference>
<reference evidence="4 5" key="1">
    <citation type="submission" date="2016-08" db="EMBL/GenBank/DDBJ databases">
        <title>Genomes of anaerobic fungi encode conserved fungal cellulosomes for biomass hydrolysis.</title>
        <authorList>
            <consortium name="DOE Joint Genome Institute"/>
            <person name="Haitjema C.H."/>
            <person name="Gilmore S.P."/>
            <person name="Henske J.K."/>
            <person name="Solomon K.V."/>
            <person name="De Groot R."/>
            <person name="Kuo A."/>
            <person name="Mondo S.J."/>
            <person name="Salamov A.A."/>
            <person name="Labutti K."/>
            <person name="Zhao Z."/>
            <person name="Chiniquy J."/>
            <person name="Barry K."/>
            <person name="Brewer H.M."/>
            <person name="Purvine S.O."/>
            <person name="Wright A.T."/>
            <person name="Boxma B."/>
            <person name="Van Alen T."/>
            <person name="Hackstein J.H."/>
            <person name="Baker S.E."/>
            <person name="Grigoriev I.V."/>
            <person name="O'Malley M.A."/>
        </authorList>
    </citation>
    <scope>NUCLEOTIDE SEQUENCE [LARGE SCALE GENOMIC DNA]</scope>
    <source>
        <strain evidence="5">finn</strain>
    </source>
</reference>
<dbReference type="Proteomes" id="UP000193719">
    <property type="component" value="Unassembled WGS sequence"/>
</dbReference>
<accession>A0A1Y1V150</accession>
<proteinExistence type="predicted"/>
<evidence type="ECO:0000313" key="4">
    <source>
        <dbReference type="EMBL" id="ORX44321.1"/>
    </source>
</evidence>
<evidence type="ECO:0000313" key="5">
    <source>
        <dbReference type="Proteomes" id="UP000193719"/>
    </source>
</evidence>
<dbReference type="GO" id="GO:0042148">
    <property type="term" value="P:DNA strand invasion"/>
    <property type="evidence" value="ECO:0007669"/>
    <property type="project" value="TreeGrafter"/>
</dbReference>
<dbReference type="InterPro" id="IPR051988">
    <property type="entry name" value="HRR_RAD51_Paralog"/>
</dbReference>
<dbReference type="InterPro" id="IPR027417">
    <property type="entry name" value="P-loop_NTPase"/>
</dbReference>
<dbReference type="PANTHER" id="PTHR46457">
    <property type="entry name" value="DNA REPAIR PROTEIN RAD51 HOMOLOG 4"/>
    <property type="match status" value="1"/>
</dbReference>
<dbReference type="GO" id="GO:0005815">
    <property type="term" value="C:microtubule organizing center"/>
    <property type="evidence" value="ECO:0007669"/>
    <property type="project" value="TreeGrafter"/>
</dbReference>
<keyword evidence="2" id="KW-0539">Nucleus</keyword>
<feature type="domain" description="RecA family profile 1" evidence="3">
    <location>
        <begin position="90"/>
        <end position="264"/>
    </location>
</feature>
<comment type="caution">
    <text evidence="4">The sequence shown here is derived from an EMBL/GenBank/DDBJ whole genome shotgun (WGS) entry which is preliminary data.</text>
</comment>
<dbReference type="GO" id="GO:0016787">
    <property type="term" value="F:hydrolase activity"/>
    <property type="evidence" value="ECO:0007669"/>
    <property type="project" value="UniProtKB-KW"/>
</dbReference>
<dbReference type="InterPro" id="IPR013632">
    <property type="entry name" value="Rad51_C"/>
</dbReference>
<dbReference type="GO" id="GO:0005524">
    <property type="term" value="F:ATP binding"/>
    <property type="evidence" value="ECO:0007669"/>
    <property type="project" value="InterPro"/>
</dbReference>
<dbReference type="GO" id="GO:0000723">
    <property type="term" value="P:telomere maintenance"/>
    <property type="evidence" value="ECO:0007669"/>
    <property type="project" value="TreeGrafter"/>
</dbReference>
<dbReference type="Gene3D" id="3.40.50.300">
    <property type="entry name" value="P-loop containing nucleotide triphosphate hydrolases"/>
    <property type="match status" value="1"/>
</dbReference>
<keyword evidence="5" id="KW-1185">Reference proteome</keyword>
<dbReference type="GO" id="GO:0000400">
    <property type="term" value="F:four-way junction DNA binding"/>
    <property type="evidence" value="ECO:0007669"/>
    <property type="project" value="TreeGrafter"/>
</dbReference>
<evidence type="ECO:0000259" key="3">
    <source>
        <dbReference type="PROSITE" id="PS50162"/>
    </source>
</evidence>
<dbReference type="GO" id="GO:0005657">
    <property type="term" value="C:replication fork"/>
    <property type="evidence" value="ECO:0007669"/>
    <property type="project" value="TreeGrafter"/>
</dbReference>
<dbReference type="PANTHER" id="PTHR46457:SF1">
    <property type="entry name" value="DNA REPAIR PROTEIN RAD51 HOMOLOG 4"/>
    <property type="match status" value="1"/>
</dbReference>
<name>A0A1Y1V150_9FUNG</name>
<dbReference type="SUPFAM" id="SSF52540">
    <property type="entry name" value="P-loop containing nucleoside triphosphate hydrolases"/>
    <property type="match status" value="1"/>
</dbReference>
<dbReference type="InterPro" id="IPR020588">
    <property type="entry name" value="RecA_ATP-bd"/>
</dbReference>
<dbReference type="Pfam" id="PF08423">
    <property type="entry name" value="Rad51"/>
    <property type="match status" value="1"/>
</dbReference>
<dbReference type="EMBL" id="MCFH01000046">
    <property type="protein sequence ID" value="ORX44321.1"/>
    <property type="molecule type" value="Genomic_DNA"/>
</dbReference>
<protein>
    <submittedName>
        <fullName evidence="4">p-loop containing nucleoside triphosphate hydrolase protein</fullName>
    </submittedName>
</protein>
<reference evidence="4 5" key="2">
    <citation type="submission" date="2016-08" db="EMBL/GenBank/DDBJ databases">
        <title>Pervasive Adenine N6-methylation of Active Genes in Fungi.</title>
        <authorList>
            <consortium name="DOE Joint Genome Institute"/>
            <person name="Mondo S.J."/>
            <person name="Dannebaum R.O."/>
            <person name="Kuo R.C."/>
            <person name="Labutti K."/>
            <person name="Haridas S."/>
            <person name="Kuo A."/>
            <person name="Salamov A."/>
            <person name="Ahrendt S.R."/>
            <person name="Lipzen A."/>
            <person name="Sullivan W."/>
            <person name="Andreopoulos W.B."/>
            <person name="Clum A."/>
            <person name="Lindquist E."/>
            <person name="Daum C."/>
            <person name="Ramamoorthy G.K."/>
            <person name="Gryganskyi A."/>
            <person name="Culley D."/>
            <person name="Magnuson J.K."/>
            <person name="James T.Y."/>
            <person name="O'Malley M.A."/>
            <person name="Stajich J.E."/>
            <person name="Spatafora J.W."/>
            <person name="Visel A."/>
            <person name="Grigoriev I.V."/>
        </authorList>
    </citation>
    <scope>NUCLEOTIDE SEQUENCE [LARGE SCALE GENOMIC DNA]</scope>
    <source>
        <strain evidence="5">finn</strain>
    </source>
</reference>
<dbReference type="AlphaFoldDB" id="A0A1Y1V150"/>